<name>A0A0H5DTU6_9BACT</name>
<protein>
    <submittedName>
        <fullName evidence="1">Uncharacterized protein</fullName>
    </submittedName>
</protein>
<accession>A0A0H5DTU6</accession>
<gene>
    <name evidence="1" type="ORF">ELAC_1987</name>
</gene>
<dbReference type="AlphaFoldDB" id="A0A0H5DTU6"/>
<proteinExistence type="predicted"/>
<evidence type="ECO:0000313" key="1">
    <source>
        <dbReference type="EMBL" id="CRX39309.1"/>
    </source>
</evidence>
<dbReference type="EMBL" id="CWGJ01000027">
    <property type="protein sequence ID" value="CRX39309.1"/>
    <property type="molecule type" value="Genomic_DNA"/>
</dbReference>
<keyword evidence="2" id="KW-1185">Reference proteome</keyword>
<dbReference type="Proteomes" id="UP000220251">
    <property type="component" value="Unassembled WGS sequence"/>
</dbReference>
<sequence length="661" mass="76342">MADDLFPTIATVFDPHSERSISASYVNAIRMGLEKLLPSNFFKFESRDEESLDDLKEKFHSLLPVCKAYQSEEHPENYSFFMLGKYRANAFKFFFEMVSMWLVPGKRLDVAMIFAADFKILEFGDAIYTLCEIIISVKDAKDLVEIQSNIPIIEMEAKLGVDSAYHARRILEIKGLSTEEKISSIQDDITTLLKKAPQHIGVDILTEMQHVMVITQDSFRKQRKSRHLCRMIGIHYLFRKALLESVKQGREKRFLKLKLFRSVLRTPEGGDKPVLSILIGLNFLSDNEIFEKQHVMTAVKSYLPGVNLVEDSFYANKRGDEKICTVYLEVEKEDGSAFTTNEMKFLRQELLVDLKDRIGHLMHPVFMPRNEEEIMRNVFSLSSQIKYIGDLPQVFISFDEQTYDHLFFTVILVRILKPGDRPVQELFADTETSLEFIPDRCKMVGMIRKKYPKEANVFRVRLPMRGFLRQDHSIDLTKARSGVVEELNRVIGEFRDFNGGMISKQNELLCNFRELLQSSNVKFNDLLLENFFYSLTPVIMRTVLEPESLKTLFVMMIESAEKGFFKGFPYTLATIQDDHFAYAMITSHDLYIKDYLNKSISGFPRQGGTLATSFTQMYDVACVGYILRSDNPVAREQFFSTIEKVLKAKEKEQQPLPAAQH</sequence>
<dbReference type="OrthoDB" id="20056at2"/>
<dbReference type="RefSeq" id="WP_098039180.1">
    <property type="nucleotide sequence ID" value="NZ_CWGJ01000027.1"/>
</dbReference>
<reference evidence="2" key="1">
    <citation type="submission" date="2015-06" db="EMBL/GenBank/DDBJ databases">
        <authorList>
            <person name="Bertelli C."/>
        </authorList>
    </citation>
    <scope>NUCLEOTIDE SEQUENCE [LARGE SCALE GENOMIC DNA]</scope>
    <source>
        <strain evidence="2">CRIB-30</strain>
    </source>
</reference>
<evidence type="ECO:0000313" key="2">
    <source>
        <dbReference type="Proteomes" id="UP000220251"/>
    </source>
</evidence>
<organism evidence="1 2">
    <name type="scientific">Estrella lausannensis</name>
    <dbReference type="NCBI Taxonomy" id="483423"/>
    <lineage>
        <taxon>Bacteria</taxon>
        <taxon>Pseudomonadati</taxon>
        <taxon>Chlamydiota</taxon>
        <taxon>Chlamydiia</taxon>
        <taxon>Parachlamydiales</taxon>
        <taxon>Candidatus Criblamydiaceae</taxon>
        <taxon>Estrella</taxon>
    </lineage>
</organism>